<sequence>MAVETFGQALRRLRADLSVRELARRAHLDAGHLSRIENGRRQPSPELALALDQALGAGGGLVALLPPVAEAAEPWRLDSGLWRPADSERLAAAVVAERPTAENAVSLAHQWLIAEPPQLTAIRAGRRIGVEQVEQVEARVHQLRLLDDHVGGADTHDMVTAELTATTALLRDGAYSEDVGRRLLVAVGELCQLAGWTLSDAGAHDRAEAAYLLGVRAAHAGGDVAGAANNLSSLAYQVANVGDAREAVTLARSAYVGARGEASATTRALLAERVAWSAARAGEARDAERALGTVEAEYDHRRPGDDPIWTYWLDEGEIEIMAGRVWTELARPLRAVPILEQATAGYGEDTGRETSLYLTWLAESLLQANEVERAADAATRALRLSRNAGSARADDRVAELRRRLGHHRGNPAADAFEDEAATPPA</sequence>
<dbReference type="InterPro" id="IPR001387">
    <property type="entry name" value="Cro/C1-type_HTH"/>
</dbReference>
<evidence type="ECO:0000313" key="3">
    <source>
        <dbReference type="Proteomes" id="UP000632138"/>
    </source>
</evidence>
<accession>A0ABS2AK81</accession>
<evidence type="ECO:0000259" key="1">
    <source>
        <dbReference type="PROSITE" id="PS50943"/>
    </source>
</evidence>
<gene>
    <name evidence="2" type="ORF">JIG36_32155</name>
</gene>
<reference evidence="2 3" key="1">
    <citation type="submission" date="2021-01" db="EMBL/GenBank/DDBJ databases">
        <title>Actinoplanes sp. nov. LDG1-06 isolated from lichen.</title>
        <authorList>
            <person name="Saeng-In P."/>
            <person name="Phongsopitanun W."/>
            <person name="Kanchanasin P."/>
            <person name="Yuki M."/>
            <person name="Kudo T."/>
            <person name="Ohkuma M."/>
            <person name="Tanasupawat S."/>
        </authorList>
    </citation>
    <scope>NUCLEOTIDE SEQUENCE [LARGE SCALE GENOMIC DNA]</scope>
    <source>
        <strain evidence="2 3">LDG1-06</strain>
    </source>
</reference>
<keyword evidence="3" id="KW-1185">Reference proteome</keyword>
<dbReference type="EMBL" id="JAENHP010000013">
    <property type="protein sequence ID" value="MBM2620178.1"/>
    <property type="molecule type" value="Genomic_DNA"/>
</dbReference>
<dbReference type="Gene3D" id="1.10.260.40">
    <property type="entry name" value="lambda repressor-like DNA-binding domains"/>
    <property type="match status" value="1"/>
</dbReference>
<dbReference type="InterPro" id="IPR010982">
    <property type="entry name" value="Lambda_DNA-bd_dom_sf"/>
</dbReference>
<dbReference type="InterPro" id="IPR011990">
    <property type="entry name" value="TPR-like_helical_dom_sf"/>
</dbReference>
<dbReference type="PROSITE" id="PS50943">
    <property type="entry name" value="HTH_CROC1"/>
    <property type="match status" value="1"/>
</dbReference>
<evidence type="ECO:0000313" key="2">
    <source>
        <dbReference type="EMBL" id="MBM2620178.1"/>
    </source>
</evidence>
<comment type="caution">
    <text evidence="2">The sequence shown here is derived from an EMBL/GenBank/DDBJ whole genome shotgun (WGS) entry which is preliminary data.</text>
</comment>
<dbReference type="CDD" id="cd00093">
    <property type="entry name" value="HTH_XRE"/>
    <property type="match status" value="1"/>
</dbReference>
<dbReference type="Pfam" id="PF13560">
    <property type="entry name" value="HTH_31"/>
    <property type="match status" value="1"/>
</dbReference>
<dbReference type="SUPFAM" id="SSF48452">
    <property type="entry name" value="TPR-like"/>
    <property type="match status" value="1"/>
</dbReference>
<feature type="domain" description="HTH cro/C1-type" evidence="1">
    <location>
        <begin position="12"/>
        <end position="61"/>
    </location>
</feature>
<dbReference type="SMART" id="SM00530">
    <property type="entry name" value="HTH_XRE"/>
    <property type="match status" value="1"/>
</dbReference>
<dbReference type="SUPFAM" id="SSF47413">
    <property type="entry name" value="lambda repressor-like DNA-binding domains"/>
    <property type="match status" value="1"/>
</dbReference>
<dbReference type="Proteomes" id="UP000632138">
    <property type="component" value="Unassembled WGS sequence"/>
</dbReference>
<organism evidence="2 3">
    <name type="scientific">Paractinoplanes ovalisporus</name>
    <dbReference type="NCBI Taxonomy" id="2810368"/>
    <lineage>
        <taxon>Bacteria</taxon>
        <taxon>Bacillati</taxon>
        <taxon>Actinomycetota</taxon>
        <taxon>Actinomycetes</taxon>
        <taxon>Micromonosporales</taxon>
        <taxon>Micromonosporaceae</taxon>
        <taxon>Paractinoplanes</taxon>
    </lineage>
</organism>
<name>A0ABS2AK81_9ACTN</name>
<proteinExistence type="predicted"/>
<dbReference type="RefSeq" id="WP_307872997.1">
    <property type="nucleotide sequence ID" value="NZ_JAENHP010000013.1"/>
</dbReference>
<protein>
    <submittedName>
        <fullName evidence="2">Helix-turn-helix transcriptional regulator</fullName>
    </submittedName>
</protein>